<name>A0A812WBE0_SYMPI</name>
<sequence>MKRPVSPAGDAEEESVDRKAIRKASSWQTFSSSDPLYALMGEVQEKKVVSDDGKVHQEDLNRYLQVLVLEQAAQKPKDWVDVWAKMNIPVDSQSKVLSEIIAFCLHNAPPVGGLGSVLAELIKNHRVKTKAVEDAVEFAMARGQDTGGVLRQMLFSIYPKGPDSNWGWSRVGWSWQEWWKICERTIGCLDDLAAFDEMGLLLERLESESGKPLTQQSAWSEARLAKVRDSLCKFANMSEAADLQACVAASLTSKTPQ</sequence>
<dbReference type="EMBL" id="CAJNIZ010043748">
    <property type="protein sequence ID" value="CAE7667783.1"/>
    <property type="molecule type" value="Genomic_DNA"/>
</dbReference>
<evidence type="ECO:0000313" key="2">
    <source>
        <dbReference type="Proteomes" id="UP000649617"/>
    </source>
</evidence>
<keyword evidence="2" id="KW-1185">Reference proteome</keyword>
<accession>A0A812WBE0</accession>
<dbReference type="Proteomes" id="UP000649617">
    <property type="component" value="Unassembled WGS sequence"/>
</dbReference>
<dbReference type="AlphaFoldDB" id="A0A812WBE0"/>
<protein>
    <submittedName>
        <fullName evidence="1">METTL21A protein</fullName>
    </submittedName>
</protein>
<proteinExistence type="predicted"/>
<dbReference type="OrthoDB" id="443683at2759"/>
<comment type="caution">
    <text evidence="1">The sequence shown here is derived from an EMBL/GenBank/DDBJ whole genome shotgun (WGS) entry which is preliminary data.</text>
</comment>
<reference evidence="1" key="1">
    <citation type="submission" date="2021-02" db="EMBL/GenBank/DDBJ databases">
        <authorList>
            <person name="Dougan E. K."/>
            <person name="Rhodes N."/>
            <person name="Thang M."/>
            <person name="Chan C."/>
        </authorList>
    </citation>
    <scope>NUCLEOTIDE SEQUENCE</scope>
</reference>
<evidence type="ECO:0000313" key="1">
    <source>
        <dbReference type="EMBL" id="CAE7667783.1"/>
    </source>
</evidence>
<organism evidence="1 2">
    <name type="scientific">Symbiodinium pilosum</name>
    <name type="common">Dinoflagellate</name>
    <dbReference type="NCBI Taxonomy" id="2952"/>
    <lineage>
        <taxon>Eukaryota</taxon>
        <taxon>Sar</taxon>
        <taxon>Alveolata</taxon>
        <taxon>Dinophyceae</taxon>
        <taxon>Suessiales</taxon>
        <taxon>Symbiodiniaceae</taxon>
        <taxon>Symbiodinium</taxon>
    </lineage>
</organism>
<gene>
    <name evidence="1" type="primary">METTL21A</name>
    <name evidence="1" type="ORF">SPIL2461_LOCUS18329</name>
</gene>